<name>A0AAD7BYJ8_9AGAR</name>
<accession>A0AAD7BYJ8</accession>
<feature type="region of interest" description="Disordered" evidence="1">
    <location>
        <begin position="368"/>
        <end position="389"/>
    </location>
</feature>
<protein>
    <submittedName>
        <fullName evidence="2">Uncharacterized protein</fullName>
    </submittedName>
</protein>
<reference evidence="2" key="1">
    <citation type="submission" date="2023-03" db="EMBL/GenBank/DDBJ databases">
        <title>Massive genome expansion in bonnet fungi (Mycena s.s.) driven by repeated elements and novel gene families across ecological guilds.</title>
        <authorList>
            <consortium name="Lawrence Berkeley National Laboratory"/>
            <person name="Harder C.B."/>
            <person name="Miyauchi S."/>
            <person name="Viragh M."/>
            <person name="Kuo A."/>
            <person name="Thoen E."/>
            <person name="Andreopoulos B."/>
            <person name="Lu D."/>
            <person name="Skrede I."/>
            <person name="Drula E."/>
            <person name="Henrissat B."/>
            <person name="Morin E."/>
            <person name="Kohler A."/>
            <person name="Barry K."/>
            <person name="LaButti K."/>
            <person name="Morin E."/>
            <person name="Salamov A."/>
            <person name="Lipzen A."/>
            <person name="Mereny Z."/>
            <person name="Hegedus B."/>
            <person name="Baldrian P."/>
            <person name="Stursova M."/>
            <person name="Weitz H."/>
            <person name="Taylor A."/>
            <person name="Grigoriev I.V."/>
            <person name="Nagy L.G."/>
            <person name="Martin F."/>
            <person name="Kauserud H."/>
        </authorList>
    </citation>
    <scope>NUCLEOTIDE SEQUENCE</scope>
    <source>
        <strain evidence="2">9284</strain>
    </source>
</reference>
<dbReference type="Proteomes" id="UP001221142">
    <property type="component" value="Unassembled WGS sequence"/>
</dbReference>
<sequence length="489" mass="56262">MSNSIKDLLDKPFGPYPDWLILNPAFVKGGTSLPRLRNLRLVQNNKFIGLDTSEQYLTAPTKPSEPVHFLGVLLIEKLEWLSEAGLEFLTKDLNDRDGARQSRKSGSKQAPLKLTGIYGQIPARGFRIKVWVQCLKEVPAMFMTDDRYPKSLLLGSRDKRRTYEILSIDRHIHDRSRKFLQRYQLIALIKEILHKHRDDETGRHPLGVETLVAAYRIKHQDENLSHSVLFAKDPPPAPHVRHVSRAEVRAAIAAHAEWILAFYLCPHKSCPLDVIDWCTFIRGVWRARASGAQGMPRNWGRTYSRETTPKFDPDDPTAISEALAAFGETPDVWQKRLDHALTRKTSSTSTAFHLFDDEMHSVPQRLVYDPDFSEPSTPGETSSESESDLETLPLPRIIYKPPTLLPGRFIWDCPVARCNHSVDLLHWGLQETLEDIVVHKHQYSNLSDEQVQNLLFRLVADHYFEHLVRTTKYESKAQFRAEMAKRWKR</sequence>
<evidence type="ECO:0000256" key="1">
    <source>
        <dbReference type="SAM" id="MobiDB-lite"/>
    </source>
</evidence>
<evidence type="ECO:0000313" key="2">
    <source>
        <dbReference type="EMBL" id="KAJ7632955.1"/>
    </source>
</evidence>
<keyword evidence="3" id="KW-1185">Reference proteome</keyword>
<evidence type="ECO:0000313" key="3">
    <source>
        <dbReference type="Proteomes" id="UP001221142"/>
    </source>
</evidence>
<organism evidence="2 3">
    <name type="scientific">Roridomyces roridus</name>
    <dbReference type="NCBI Taxonomy" id="1738132"/>
    <lineage>
        <taxon>Eukaryota</taxon>
        <taxon>Fungi</taxon>
        <taxon>Dikarya</taxon>
        <taxon>Basidiomycota</taxon>
        <taxon>Agaricomycotina</taxon>
        <taxon>Agaricomycetes</taxon>
        <taxon>Agaricomycetidae</taxon>
        <taxon>Agaricales</taxon>
        <taxon>Marasmiineae</taxon>
        <taxon>Mycenaceae</taxon>
        <taxon>Roridomyces</taxon>
    </lineage>
</organism>
<feature type="compositionally biased region" description="Low complexity" evidence="1">
    <location>
        <begin position="373"/>
        <end position="382"/>
    </location>
</feature>
<proteinExistence type="predicted"/>
<gene>
    <name evidence="2" type="ORF">FB45DRAFT_913994</name>
</gene>
<dbReference type="AlphaFoldDB" id="A0AAD7BYJ8"/>
<comment type="caution">
    <text evidence="2">The sequence shown here is derived from an EMBL/GenBank/DDBJ whole genome shotgun (WGS) entry which is preliminary data.</text>
</comment>
<dbReference type="EMBL" id="JARKIF010000008">
    <property type="protein sequence ID" value="KAJ7632955.1"/>
    <property type="molecule type" value="Genomic_DNA"/>
</dbReference>